<protein>
    <submittedName>
        <fullName evidence="2">Uncharacterized protein</fullName>
    </submittedName>
</protein>
<reference evidence="2" key="1">
    <citation type="submission" date="2021-02" db="EMBL/GenBank/DDBJ databases">
        <authorList>
            <person name="Nowell W R."/>
        </authorList>
    </citation>
    <scope>NUCLEOTIDE SEQUENCE</scope>
</reference>
<evidence type="ECO:0000256" key="1">
    <source>
        <dbReference type="SAM" id="MobiDB-lite"/>
    </source>
</evidence>
<name>A0A818JZI8_9BILA</name>
<dbReference type="EMBL" id="CAJOBB010000076">
    <property type="protein sequence ID" value="CAF3548513.1"/>
    <property type="molecule type" value="Genomic_DNA"/>
</dbReference>
<accession>A0A818JZI8</accession>
<feature type="region of interest" description="Disordered" evidence="1">
    <location>
        <begin position="3628"/>
        <end position="3651"/>
    </location>
</feature>
<sequence>MNPRIEKLCIPRQRRDAVWKFWQPNARLEKIHPPIYWKSLEYKHIHSKRKFVVKNSQNTHECLCSNGCNYTTLIYKHPSEKQSIEKGFRIFIDFEHDGLQHAAWKEPIEEECKLNIKDKPPIVELQWLNLNNKQQSLNDQYLKRQELARYFKLHTQKDNLFKSNKTSHPNQPVPISRRPRDALHADFYQASCFDGSKTEATFKTFYHRKYLLSRHLREHTLKDLLRYATNVELDIDIIGHFILHPNELSKQELKMFELTSEFGDIYNGHIIRINKDKLVLLLASTHYSDMKITQTKDDLANVDAKSEQQSTIVELISDYVREYLQTNHNHFFEQIRRVQVELEPLTNTDKRRVIIHLLNDEEIVEKLTFDITYEQEPKLFDKEYQNNLYFIQSINETTIINSVEHKLKELFDKRYSLKHQDSYIQLTLDIEYDTLASIRKMFYAYANHTLSIYSREGCMRIAIEYYFDDLLDKFDCKEFQPINDTQIQMMIDDVQMRLRQQIERRLKAEMTAKILLIGPPINKEIKPMDKEVIVLDHHREIFINQSDTSINPSKVKDIQHNNDNAIFHEEIDGGPQSFDRLPMSIDSLTILRRFQHRKHLSIEQSDNKIVLLGSGIQRLVSSKDRNESASFSIECEQDKIENKSTIHVNQSDSNSLKTLNTISIHTKSYNTSAYPKKFHQQHIKKRISRSPAEYGKHKHKRRRHTRFELRSKACISNRNVNYSFLNNLCLLYQNKKQKPMKKHNKKQKQVKSVKHININATKGNSTTANLRNNLIIESTDDLSKINELMYINLPNSSEEQQLQIKDSNTTTDSISLQSMDDNAPLYGQFKINREFEEKIMKQSIVSTDFHMNFDEKDRIHHKNQNLPKYNRWNERNGLSEQQQLGDDGFQEEDDIGDDDSFNASEDNCDTERYLHSLYGSLSSTIKHVHEIYQSKSSQLKSSMDLAHIFINFIFLRKDIAYEIASIIIAARRHLLPSLPIQTSSSTSVNSKNRISMTSMNDRHDADDTSISFGMVSVENSDTMASENSSTTQSITDDDKDHNISMNIIRRKKYDLYKNKTMCSLKSPCVMSRITNYLSKADWRVFNYITKYFLQNGTMITSHALEFSSALLIDLIEDSVYQTYFHLNWCSDTCLNSNEKNSIENMFIEEFFKKSINNLYNHLQLINSPLLENIALIHILKKYMTTDLLQKMNSKTFYPVPTGHDPCIWFSTDILIKTVCSLTDDIFNQMNHDYLADYTKLEYLLISYFHKIEIGYNLQDLIEKNRCQTTTSSHTFPNNKYLLHIIDLNQAPKFFSDQAFKQFKLEEHNQLNNDIEAFKDLFLLDIQKHDIKLVKRPYVPLCINDLIIHQQKRVLSPSPWISTHYHRQQGTQKSPHNEYNVQKDSYQFDKNIDFTKSDNLPPEVQAIVLNMMNKYRTIEDQFEGLSEKDVAQLIENAIEAVEKFDHENNIGDRKLQNKKTINDRLAEFFKYSGQHGIRLLDDVLKMAKLRSNDPKKYIPIAVNILKDRLKQNSTIHQRKQGVRFAHTLKTLLIATNDEPELITTILKKKKESQKSSKEYFITEIDSLQKTSEEFNREPADSLIDSVNNANIPLLPVRISATGKYQQSLPSIDEAVEFQIPSNVTAEINVESDRENLLSIPSISNIGLTIAQLAVLISLQNQVPLKLTMTQIEQICLKQGLHAEQLEVYFENLIQTIEIPDKFQLTEEQLNQIVIEENIPIHDVDLNETSMNSFDLNEKQIQFLIAQIDMMNWLSLSPNFPFKQQQLPLILHLNQLIELCNQQHINIDKLLNNQTDLQNSLSPVNPNFEFTFSPSQIAYIINQHNFDIKKLLAVQQNLKKQDSQTQQFHLNISQLAYLFLNRHIIHSHEIVGLSASQLIALYMLPQSPIQDDQTSFFSLTYQQIKQLALMQNMSLEHLQALPTSNKPLQLSHNQLVYIAMENKITIKQITSLHSSQKSKILTHKQLCTLINQNSQSTVLKNSINLRQSTDESSHIPQYVCLNMTELRLKPEQLAMLWNTDILSDVTSVSQSQSRFTLTDEQFSSLLRNVSISIPQTPSQLTTNMKFNTEASTQLHEPSNNRKQSTDKQNLLSFTFTEQLTAMHKQLQSSVQTHIETVKLVSDSILKRNQIKNTLNLIHQLSLHSIDDISMKEIETIPSFVLDLLKMNTITENIYQSIKQGEVVSNILEKSDDLNTNDNLNKIIIEKIQTNQLSLSQIHKIQTELLTPKLMNEFKTGHLSQRILNAYKSQSPLQMIQKIRTSITQLSTLLLHQSSIIAQPDAMIVPIMLQSTMKNTIPSDEISDANASNNEKNEHAIILPQVMEQDPIIIYPESPIIRQQTLQELGNVSIRHITNKIRTMAITKDFENLINRQIDEVDILNILEGHISHFFDQVHVDTNKINELFNLNIQHRLNRVNERIQLVNILQNHIEYNRLKRQMNLEEFTAFVLEDISKFEQLTNIHLTEDDLRIISMNRFASIERLIMRRLTEAEYRYLLQTNSPFDYIEKELLKRPLTTDEHTEQEELTILLYQDVCPVFNGKILDSLEQQNIKLTHIQLEQILRRRAELVDDYDIIYSITPSIQLIEEQLDHSLTMSEKKRLIHDDYSVIEQIKDSKRKTQEILPLTALILNLIENTQDKNLLENIEQLQVDIDRSLTKHEIIMAANGDIIGLEKTLDRSLPRETIKSLYNNRFIDLTNELNRDLTDKEIRDILNGQFNGIEKALGHQLTSTERSTYKPLNIIDMAGSQLTNKASIDGTIEELEDVLDRRLTLPEIEYITDRQSDRIEKDIKKDLSSEDLNIKQKKQIHLEENLFIFGRILKQPIIYFTLTEIEKAIGKHLNTDELRRFAGLRFVQIESDLGKSLTDLQLSNLLEGNKLTIESLIGRKLTSEETGPHMIDITNIEKTLNRSLTMNELTNLADDRFDEICLILQRSLTQKELIDLLNGNYDKITQTIDDELNRQKENELKELPINRLRYFENILHRQLSSDELLRFAEARFKPILHLFIDGIESEQILDLASGYYNKIETILNCPFTFNENYELQKSLLQVHGKYLNILDELEFIIQRKLDEQELKRLFSDQYNDINKRLNRSLTEQQLRNIIYGIYDGSLIEIEDLLKRLREQYEDNRKRTQYIISRLIKKLDENKFPMEKDLIQPSSIQQEQSNIEFQETTTDLLEQLPTDIRQDHLKNREELLLDDNNRTSMHEIKPIKAFENITRLVEQIADKEHIEELTTVTNAIDKFQEKTVKNNEKSPDVHTTLTWLSNLNKDTTTPYLPSIKSQPNAIHNQTKEDVYLGWTLFKDAIHSDVGLTEEKPAMINVKHIAQTYVVGIPEEYADTKSKIIANKIYRGESIIPQLPKSRILKQISEFISQIFHMPIINDATHFIVPSRGYIDIIEPMNTYESEIIDIKENELEMRDSPETLEWYEECIQRNVQVHAQIPLEYQPSIVYCHTGRQTVITPAKRAAQRRMSVFDQLESNIVDNSNISTLNNDSIEQLDQPMFDNQSKESKTTVTDLIMHTVTISKKTDLLEALEDLFSQENLDKYPMTETHWQDLFLILLNSYLHSNSLNRKDIFQRLTDKLHELKKKERRRSSGLYPNISAPPSPIIQITNSLNETKQNKFHFGLRSSFDSIHTDRSPNSSQISNTPLTSGQTSHETIHLLSNNNSSTGSITKINTEDVNDKMSLHSQSHMDKVTSSNSIKQHQSINLNATNEYQHCISPKKHRRYKITVMHSDEPLNISSNQCQTTTKSVKLPSIVSKKNSSKVKQAATSLDYQLKTSTKQTRTKIVSNFHSK</sequence>
<evidence type="ECO:0000313" key="3">
    <source>
        <dbReference type="Proteomes" id="UP000663868"/>
    </source>
</evidence>
<evidence type="ECO:0000313" key="2">
    <source>
        <dbReference type="EMBL" id="CAF3548513.1"/>
    </source>
</evidence>
<comment type="caution">
    <text evidence="2">The sequence shown here is derived from an EMBL/GenBank/DDBJ whole genome shotgun (WGS) entry which is preliminary data.</text>
</comment>
<proteinExistence type="predicted"/>
<dbReference type="Proteomes" id="UP000663868">
    <property type="component" value="Unassembled WGS sequence"/>
</dbReference>
<gene>
    <name evidence="2" type="ORF">KXQ929_LOCUS2532</name>
</gene>
<organism evidence="2 3">
    <name type="scientific">Adineta steineri</name>
    <dbReference type="NCBI Taxonomy" id="433720"/>
    <lineage>
        <taxon>Eukaryota</taxon>
        <taxon>Metazoa</taxon>
        <taxon>Spiralia</taxon>
        <taxon>Gnathifera</taxon>
        <taxon>Rotifera</taxon>
        <taxon>Eurotatoria</taxon>
        <taxon>Bdelloidea</taxon>
        <taxon>Adinetida</taxon>
        <taxon>Adinetidae</taxon>
        <taxon>Adineta</taxon>
    </lineage>
</organism>
<feature type="compositionally biased region" description="Polar residues" evidence="1">
    <location>
        <begin position="3633"/>
        <end position="3651"/>
    </location>
</feature>